<dbReference type="KEGG" id="boz:DBV39_05090"/>
<dbReference type="PANTHER" id="PTHR42928:SF5">
    <property type="entry name" value="BLR1237 PROTEIN"/>
    <property type="match status" value="1"/>
</dbReference>
<comment type="similarity">
    <text evidence="1">Belongs to the UPF0065 (bug) family.</text>
</comment>
<organism evidence="2 3">
    <name type="scientific">Orrella marina</name>
    <dbReference type="NCBI Taxonomy" id="2163011"/>
    <lineage>
        <taxon>Bacteria</taxon>
        <taxon>Pseudomonadati</taxon>
        <taxon>Pseudomonadota</taxon>
        <taxon>Betaproteobacteria</taxon>
        <taxon>Burkholderiales</taxon>
        <taxon>Alcaligenaceae</taxon>
        <taxon>Orrella</taxon>
    </lineage>
</organism>
<dbReference type="Pfam" id="PF03401">
    <property type="entry name" value="TctC"/>
    <property type="match status" value="1"/>
</dbReference>
<evidence type="ECO:0000313" key="2">
    <source>
        <dbReference type="EMBL" id="AWB33187.1"/>
    </source>
</evidence>
<evidence type="ECO:0000313" key="3">
    <source>
        <dbReference type="Proteomes" id="UP000244571"/>
    </source>
</evidence>
<protein>
    <submittedName>
        <fullName evidence="2">Tripartite tricarboxylate transporter substrate binding protein</fullName>
    </submittedName>
</protein>
<dbReference type="Gene3D" id="3.40.190.150">
    <property type="entry name" value="Bordetella uptake gene, domain 1"/>
    <property type="match status" value="1"/>
</dbReference>
<dbReference type="EMBL" id="CP028901">
    <property type="protein sequence ID" value="AWB33187.1"/>
    <property type="molecule type" value="Genomic_DNA"/>
</dbReference>
<dbReference type="PIRSF" id="PIRSF017082">
    <property type="entry name" value="YflP"/>
    <property type="match status" value="1"/>
</dbReference>
<dbReference type="Gene3D" id="3.40.190.10">
    <property type="entry name" value="Periplasmic binding protein-like II"/>
    <property type="match status" value="1"/>
</dbReference>
<dbReference type="InterPro" id="IPR005064">
    <property type="entry name" value="BUG"/>
</dbReference>
<name>A0A2R4XHA5_9BURK</name>
<gene>
    <name evidence="2" type="ORF">DBV39_05090</name>
</gene>
<dbReference type="SUPFAM" id="SSF53850">
    <property type="entry name" value="Periplasmic binding protein-like II"/>
    <property type="match status" value="1"/>
</dbReference>
<proteinExistence type="inferred from homology"/>
<reference evidence="2 3" key="1">
    <citation type="submission" date="2018-04" db="EMBL/GenBank/DDBJ databases">
        <title>Bordetella sp. HZ20 isolated from seawater.</title>
        <authorList>
            <person name="Sun C."/>
        </authorList>
    </citation>
    <scope>NUCLEOTIDE SEQUENCE [LARGE SCALE GENOMIC DNA]</scope>
    <source>
        <strain evidence="2 3">HZ20</strain>
    </source>
</reference>
<dbReference type="InterPro" id="IPR042100">
    <property type="entry name" value="Bug_dom1"/>
</dbReference>
<accession>A0A2R4XHA5</accession>
<dbReference type="AlphaFoldDB" id="A0A2R4XHA5"/>
<keyword evidence="3" id="KW-1185">Reference proteome</keyword>
<evidence type="ECO:0000256" key="1">
    <source>
        <dbReference type="ARBA" id="ARBA00006987"/>
    </source>
</evidence>
<dbReference type="Proteomes" id="UP000244571">
    <property type="component" value="Chromosome"/>
</dbReference>
<sequence>MSTMETTMTHAVTQPGRLASASRSLKVLAGALLAVGTVLSSSASLAQNTPQLPDVVRIVVPFTPGGSNDVYARALAEQLGQNLGRSFIIENKAGAGGSIGSNDVARAKPDGSSLLFSSNSFVTRAAVDSKLPYDVRTSFEPVALVARGPMLLVTNTEVPFKTIPELIKTAKTSPVNYGSAGIGSIGQLSAELFNSLADTQMTHIPYKGIAGGLTDMMGGRIELMITTPASLGGSLDAGRVKAIAVTSPEPSKFFPELPTIAESVPGYSVEVWWGVYAPAGTPRELVDYLNQEIVKVTSSQRMIKLLANEASEPSKMNSEEFRTFVDSELTKWSTLAKERNISLN</sequence>
<dbReference type="PANTHER" id="PTHR42928">
    <property type="entry name" value="TRICARBOXYLATE-BINDING PROTEIN"/>
    <property type="match status" value="1"/>
</dbReference>